<evidence type="ECO:0000313" key="3">
    <source>
        <dbReference type="Proteomes" id="UP000751190"/>
    </source>
</evidence>
<sequence length="354" mass="38026">MDELEAREAQLLALNEELDRRKAALVKGAEATIFEQQQRMREFDCGEGPAGDEFDSPARDAGVRSLSASGEENEAPLDMASAVQSEGSAERPSGRVAPSTAESSPFAAPTRRKDAPSAAQAALPGAPAARSAPSGGVEATELPEVTGMGPEAAMRYYRARVQVQNEELERLRALMQRTASESKEWELRASEATGARAKLERAARDASARAEREHKANAELRARAEQLEAQLGGTRREADGVTRDAKARSADAKAKDVRLNRALEELDKTRGALAAAQADARAASGPAAQAERAALSAENGRLRKQKAELLLAFKKQAKLVDVLKRQKLHVEAARALQFTEEEFSKALQLGEPAP</sequence>
<protein>
    <recommendedName>
        <fullName evidence="4">Testis-expressed sequence 9 protein</fullName>
    </recommendedName>
</protein>
<proteinExistence type="predicted"/>
<keyword evidence="3" id="KW-1185">Reference proteome</keyword>
<evidence type="ECO:0000256" key="1">
    <source>
        <dbReference type="SAM" id="MobiDB-lite"/>
    </source>
</evidence>
<evidence type="ECO:0000313" key="2">
    <source>
        <dbReference type="EMBL" id="KAG8462124.1"/>
    </source>
</evidence>
<dbReference type="OMA" id="WELRASE"/>
<feature type="compositionally biased region" description="Low complexity" evidence="1">
    <location>
        <begin position="116"/>
        <end position="136"/>
    </location>
</feature>
<feature type="region of interest" description="Disordered" evidence="1">
    <location>
        <begin position="228"/>
        <end position="254"/>
    </location>
</feature>
<gene>
    <name evidence="2" type="ORF">KFE25_011574</name>
</gene>
<dbReference type="PANTHER" id="PTHR23313:SF0">
    <property type="entry name" value="TESTIS-EXPRESSED PROTEIN 9"/>
    <property type="match status" value="1"/>
</dbReference>
<organism evidence="2 3">
    <name type="scientific">Diacronema lutheri</name>
    <name type="common">Unicellular marine alga</name>
    <name type="synonym">Monochrysis lutheri</name>
    <dbReference type="NCBI Taxonomy" id="2081491"/>
    <lineage>
        <taxon>Eukaryota</taxon>
        <taxon>Haptista</taxon>
        <taxon>Haptophyta</taxon>
        <taxon>Pavlovophyceae</taxon>
        <taxon>Pavlovales</taxon>
        <taxon>Pavlovaceae</taxon>
        <taxon>Diacronema</taxon>
    </lineage>
</organism>
<feature type="compositionally biased region" description="Basic and acidic residues" evidence="1">
    <location>
        <begin position="234"/>
        <end position="254"/>
    </location>
</feature>
<dbReference type="AlphaFoldDB" id="A0A8J5XKD1"/>
<name>A0A8J5XKD1_DIALT</name>
<comment type="caution">
    <text evidence="2">The sequence shown here is derived from an EMBL/GenBank/DDBJ whole genome shotgun (WGS) entry which is preliminary data.</text>
</comment>
<dbReference type="Proteomes" id="UP000751190">
    <property type="component" value="Unassembled WGS sequence"/>
</dbReference>
<dbReference type="OrthoDB" id="269872at2759"/>
<reference evidence="2" key="1">
    <citation type="submission" date="2021-05" db="EMBL/GenBank/DDBJ databases">
        <title>The genome of the haptophyte Pavlova lutheri (Diacronema luteri, Pavlovales) - a model for lipid biosynthesis in eukaryotic algae.</title>
        <authorList>
            <person name="Hulatt C.J."/>
            <person name="Posewitz M.C."/>
        </authorList>
    </citation>
    <scope>NUCLEOTIDE SEQUENCE</scope>
    <source>
        <strain evidence="2">NIVA-4/92</strain>
    </source>
</reference>
<dbReference type="EMBL" id="JAGTXO010000022">
    <property type="protein sequence ID" value="KAG8462124.1"/>
    <property type="molecule type" value="Genomic_DNA"/>
</dbReference>
<accession>A0A8J5XKD1</accession>
<dbReference type="PANTHER" id="PTHR23313">
    <property type="entry name" value="TSEC1-RELATED"/>
    <property type="match status" value="1"/>
</dbReference>
<evidence type="ECO:0008006" key="4">
    <source>
        <dbReference type="Google" id="ProtNLM"/>
    </source>
</evidence>
<feature type="region of interest" description="Disordered" evidence="1">
    <location>
        <begin position="41"/>
        <end position="148"/>
    </location>
</feature>